<evidence type="ECO:0000256" key="1">
    <source>
        <dbReference type="ARBA" id="ARBA00023002"/>
    </source>
</evidence>
<dbReference type="Proteomes" id="UP000319865">
    <property type="component" value="Unassembled WGS sequence"/>
</dbReference>
<name>A0A543PIR9_9ACTN</name>
<dbReference type="Pfam" id="PF01243">
    <property type="entry name" value="PNPOx_N"/>
    <property type="match status" value="1"/>
</dbReference>
<gene>
    <name evidence="4" type="ORF">FHU33_3450</name>
</gene>
<sequence>MTPPSDPQVLEVVDRYRTCEFATLTRSGVPITWPTAVLYRSDGTFLITTSIALPQKAYNIRRDDRVALLFSEPTGSGMAGAPQVLVQGRARCPDEIVTDVAGAPEYWRRLHERQPFNHVYSRNVVTRRLFDWYYMRLLITVTPTAWITRPPLPAGPATVFTGVPDGVSARALAELAAYPSAVLATRTDDGMPSLQRARVTGPGAAGRLRLDVPPDESLREGPASLLAHGHDERLWSLRSVVVTGELIATDVWTFQPERVVDGAGAVGPFALVREIRRLRRAAAGYLEKRSLPRPDVAWNGIRALGNGVRAAGTEPRPEPAAGRPSSP</sequence>
<feature type="region of interest" description="Disordered" evidence="2">
    <location>
        <begin position="307"/>
        <end position="327"/>
    </location>
</feature>
<dbReference type="EMBL" id="VFQE01000001">
    <property type="protein sequence ID" value="TQN43973.1"/>
    <property type="molecule type" value="Genomic_DNA"/>
</dbReference>
<comment type="caution">
    <text evidence="4">The sequence shown here is derived from an EMBL/GenBank/DDBJ whole genome shotgun (WGS) entry which is preliminary data.</text>
</comment>
<feature type="domain" description="Pyridoxamine 5'-phosphate oxidase N-terminal" evidence="3">
    <location>
        <begin position="6"/>
        <end position="113"/>
    </location>
</feature>
<dbReference type="Gene3D" id="2.30.110.10">
    <property type="entry name" value="Electron Transport, Fmn-binding Protein, Chain A"/>
    <property type="match status" value="1"/>
</dbReference>
<accession>A0A543PIR9</accession>
<dbReference type="GO" id="GO:0070967">
    <property type="term" value="F:coenzyme F420 binding"/>
    <property type="evidence" value="ECO:0007669"/>
    <property type="project" value="TreeGrafter"/>
</dbReference>
<dbReference type="InterPro" id="IPR011576">
    <property type="entry name" value="Pyridox_Oxase_N"/>
</dbReference>
<evidence type="ECO:0000313" key="4">
    <source>
        <dbReference type="EMBL" id="TQN43973.1"/>
    </source>
</evidence>
<proteinExistence type="predicted"/>
<dbReference type="InterPro" id="IPR012349">
    <property type="entry name" value="Split_barrel_FMN-bd"/>
</dbReference>
<protein>
    <submittedName>
        <fullName evidence="4">Pyridoxamine 5'-phosphate oxidase</fullName>
    </submittedName>
</protein>
<keyword evidence="1" id="KW-0560">Oxidoreductase</keyword>
<dbReference type="AlphaFoldDB" id="A0A543PIR9"/>
<organism evidence="4 5">
    <name type="scientific">Blastococcus colisei</name>
    <dbReference type="NCBI Taxonomy" id="1564162"/>
    <lineage>
        <taxon>Bacteria</taxon>
        <taxon>Bacillati</taxon>
        <taxon>Actinomycetota</taxon>
        <taxon>Actinomycetes</taxon>
        <taxon>Geodermatophilales</taxon>
        <taxon>Geodermatophilaceae</taxon>
        <taxon>Blastococcus</taxon>
    </lineage>
</organism>
<dbReference type="GO" id="GO:0016627">
    <property type="term" value="F:oxidoreductase activity, acting on the CH-CH group of donors"/>
    <property type="evidence" value="ECO:0007669"/>
    <property type="project" value="TreeGrafter"/>
</dbReference>
<dbReference type="GO" id="GO:0005829">
    <property type="term" value="C:cytosol"/>
    <property type="evidence" value="ECO:0007669"/>
    <property type="project" value="TreeGrafter"/>
</dbReference>
<dbReference type="OrthoDB" id="162914at2"/>
<reference evidence="4 5" key="1">
    <citation type="submission" date="2019-06" db="EMBL/GenBank/DDBJ databases">
        <title>Sequencing the genomes of 1000 actinobacteria strains.</title>
        <authorList>
            <person name="Klenk H.-P."/>
        </authorList>
    </citation>
    <scope>NUCLEOTIDE SEQUENCE [LARGE SCALE GENOMIC DNA]</scope>
    <source>
        <strain evidence="4 5">DSM 46837</strain>
    </source>
</reference>
<evidence type="ECO:0000256" key="2">
    <source>
        <dbReference type="SAM" id="MobiDB-lite"/>
    </source>
</evidence>
<evidence type="ECO:0000313" key="5">
    <source>
        <dbReference type="Proteomes" id="UP000319865"/>
    </source>
</evidence>
<keyword evidence="5" id="KW-1185">Reference proteome</keyword>
<dbReference type="RefSeq" id="WP_142026398.1">
    <property type="nucleotide sequence ID" value="NZ_VFQE01000001.1"/>
</dbReference>
<dbReference type="PANTHER" id="PTHR35176:SF6">
    <property type="entry name" value="HEME OXYGENASE HI_0854-RELATED"/>
    <property type="match status" value="1"/>
</dbReference>
<dbReference type="SUPFAM" id="SSF50475">
    <property type="entry name" value="FMN-binding split barrel"/>
    <property type="match status" value="1"/>
</dbReference>
<dbReference type="PANTHER" id="PTHR35176">
    <property type="entry name" value="HEME OXYGENASE HI_0854-RELATED"/>
    <property type="match status" value="1"/>
</dbReference>
<dbReference type="InterPro" id="IPR052019">
    <property type="entry name" value="F420H2_bilvrd_red/Heme_oxyg"/>
</dbReference>
<evidence type="ECO:0000259" key="3">
    <source>
        <dbReference type="Pfam" id="PF01243"/>
    </source>
</evidence>